<dbReference type="NCBIfam" id="TIGR02414">
    <property type="entry name" value="pepN_proteo"/>
    <property type="match status" value="1"/>
</dbReference>
<dbReference type="GO" id="GO:0016285">
    <property type="term" value="F:alanyl aminopeptidase activity"/>
    <property type="evidence" value="ECO:0007669"/>
    <property type="project" value="UniProtKB-EC"/>
</dbReference>
<evidence type="ECO:0000259" key="16">
    <source>
        <dbReference type="Pfam" id="PF17432"/>
    </source>
</evidence>
<dbReference type="PANTHER" id="PTHR46322:SF1">
    <property type="entry name" value="PUROMYCIN-SENSITIVE AMINOPEPTIDASE"/>
    <property type="match status" value="1"/>
</dbReference>
<reference evidence="18 19" key="1">
    <citation type="submission" date="2017-10" db="EMBL/GenBank/DDBJ databases">
        <authorList>
            <person name="Banno H."/>
            <person name="Chua N.-H."/>
        </authorList>
    </citation>
    <scope>NUCLEOTIDE SEQUENCE [LARGE SCALE GENOMIC DNA]</scope>
    <source>
        <strain evidence="18 19">YW11</strain>
    </source>
</reference>
<evidence type="ECO:0000256" key="7">
    <source>
        <dbReference type="ARBA" id="ARBA00022670"/>
    </source>
</evidence>
<comment type="caution">
    <text evidence="18">The sequence shown here is derived from an EMBL/GenBank/DDBJ whole genome shotgun (WGS) entry which is preliminary data.</text>
</comment>
<dbReference type="Pfam" id="PF17432">
    <property type="entry name" value="DUF3458_C"/>
    <property type="match status" value="1"/>
</dbReference>
<feature type="domain" description="Aminopeptidase N-like N-terminal" evidence="17">
    <location>
        <begin position="106"/>
        <end position="197"/>
    </location>
</feature>
<evidence type="ECO:0000256" key="12">
    <source>
        <dbReference type="NCBIfam" id="TIGR02414"/>
    </source>
</evidence>
<feature type="domain" description="Peptidase M1 alanyl aminopeptidase Ig-like fold" evidence="15">
    <location>
        <begin position="455"/>
        <end position="545"/>
    </location>
</feature>
<evidence type="ECO:0000256" key="11">
    <source>
        <dbReference type="ARBA" id="ARBA00023049"/>
    </source>
</evidence>
<dbReference type="GO" id="GO:0006508">
    <property type="term" value="P:proteolysis"/>
    <property type="evidence" value="ECO:0007669"/>
    <property type="project" value="UniProtKB-UniRule"/>
</dbReference>
<accession>A0A2C7AAX8</accession>
<dbReference type="InterPro" id="IPR027268">
    <property type="entry name" value="Peptidase_M4/M1_CTD_sf"/>
</dbReference>
<keyword evidence="6 18" id="KW-0031">Aminopeptidase</keyword>
<comment type="similarity">
    <text evidence="3">Belongs to the peptidase M1 family.</text>
</comment>
<dbReference type="PANTHER" id="PTHR46322">
    <property type="entry name" value="PUROMYCIN-SENSITIVE AMINOPEPTIDASE"/>
    <property type="match status" value="1"/>
</dbReference>
<feature type="domain" description="Peptidase M1 membrane alanine aminopeptidase" evidence="14">
    <location>
        <begin position="237"/>
        <end position="450"/>
    </location>
</feature>
<dbReference type="InterPro" id="IPR012779">
    <property type="entry name" value="Peptidase_M1_pepN"/>
</dbReference>
<evidence type="ECO:0000256" key="8">
    <source>
        <dbReference type="ARBA" id="ARBA00022723"/>
    </source>
</evidence>
<evidence type="ECO:0000313" key="19">
    <source>
        <dbReference type="Proteomes" id="UP000223527"/>
    </source>
</evidence>
<dbReference type="InterPro" id="IPR001930">
    <property type="entry name" value="Peptidase_M1"/>
</dbReference>
<keyword evidence="8" id="KW-0479">Metal-binding</keyword>
<dbReference type="InterPro" id="IPR042097">
    <property type="entry name" value="Aminopeptidase_N-like_N_sf"/>
</dbReference>
<organism evidence="18 19">
    <name type="scientific">Teichococcus rhizosphaerae</name>
    <dbReference type="NCBI Taxonomy" id="1335062"/>
    <lineage>
        <taxon>Bacteria</taxon>
        <taxon>Pseudomonadati</taxon>
        <taxon>Pseudomonadota</taxon>
        <taxon>Alphaproteobacteria</taxon>
        <taxon>Acetobacterales</taxon>
        <taxon>Roseomonadaceae</taxon>
        <taxon>Roseomonas</taxon>
    </lineage>
</organism>
<dbReference type="PRINTS" id="PR00756">
    <property type="entry name" value="ALADIPTASE"/>
</dbReference>
<dbReference type="InterPro" id="IPR038438">
    <property type="entry name" value="PepN_Ig-like_sf"/>
</dbReference>
<dbReference type="Pfam" id="PF01433">
    <property type="entry name" value="Peptidase_M1"/>
    <property type="match status" value="1"/>
</dbReference>
<evidence type="ECO:0000256" key="3">
    <source>
        <dbReference type="ARBA" id="ARBA00010136"/>
    </source>
</evidence>
<keyword evidence="19" id="KW-1185">Reference proteome</keyword>
<keyword evidence="10" id="KW-0862">Zinc</keyword>
<proteinExistence type="inferred from homology"/>
<dbReference type="Gene3D" id="3.30.2010.30">
    <property type="match status" value="1"/>
</dbReference>
<dbReference type="FunFam" id="1.10.390.10:FF:000002">
    <property type="entry name" value="Aminopeptidase N"/>
    <property type="match status" value="1"/>
</dbReference>
<dbReference type="Pfam" id="PF11940">
    <property type="entry name" value="DUF3458"/>
    <property type="match status" value="1"/>
</dbReference>
<keyword evidence="9" id="KW-0378">Hydrolase</keyword>
<comment type="cofactor">
    <cofactor evidence="2">
        <name>Zn(2+)</name>
        <dbReference type="ChEBI" id="CHEBI:29105"/>
    </cofactor>
</comment>
<dbReference type="AlphaFoldDB" id="A0A2C7AAX8"/>
<evidence type="ECO:0000256" key="1">
    <source>
        <dbReference type="ARBA" id="ARBA00000098"/>
    </source>
</evidence>
<dbReference type="EC" id="3.4.11.2" evidence="4 12"/>
<feature type="region of interest" description="Disordered" evidence="13">
    <location>
        <begin position="1"/>
        <end position="20"/>
    </location>
</feature>
<gene>
    <name evidence="18" type="ORF">CR162_11605</name>
</gene>
<dbReference type="GO" id="GO:0008270">
    <property type="term" value="F:zinc ion binding"/>
    <property type="evidence" value="ECO:0007669"/>
    <property type="project" value="InterPro"/>
</dbReference>
<dbReference type="Gene3D" id="1.25.50.10">
    <property type="entry name" value="Peptidase M1, alanyl aminopeptidase, C-terminal domain"/>
    <property type="match status" value="1"/>
</dbReference>
<dbReference type="InterPro" id="IPR045357">
    <property type="entry name" value="Aminopeptidase_N-like_N"/>
</dbReference>
<keyword evidence="11" id="KW-0482">Metalloprotease</keyword>
<dbReference type="Gene3D" id="2.60.40.1730">
    <property type="entry name" value="tricorn interacting facor f3 domain"/>
    <property type="match status" value="1"/>
</dbReference>
<keyword evidence="7" id="KW-0645">Protease</keyword>
<dbReference type="Proteomes" id="UP000223527">
    <property type="component" value="Unassembled WGS sequence"/>
</dbReference>
<evidence type="ECO:0000256" key="4">
    <source>
        <dbReference type="ARBA" id="ARBA00012564"/>
    </source>
</evidence>
<dbReference type="InterPro" id="IPR035414">
    <property type="entry name" value="Peptidase_M1_pepN_Ig-like"/>
</dbReference>
<evidence type="ECO:0000259" key="14">
    <source>
        <dbReference type="Pfam" id="PF01433"/>
    </source>
</evidence>
<dbReference type="Gene3D" id="2.60.40.1840">
    <property type="match status" value="1"/>
</dbReference>
<evidence type="ECO:0000259" key="15">
    <source>
        <dbReference type="Pfam" id="PF11940"/>
    </source>
</evidence>
<comment type="catalytic activity">
    <reaction evidence="1">
        <text>Release of an N-terminal amino acid, Xaa-|-Yaa- from a peptide, amide or arylamide. Xaa is preferably Ala, but may be most amino acids including Pro (slow action). When a terminal hydrophobic residue is followed by a prolyl residue, the two may be released as an intact Xaa-Pro dipeptide.</text>
        <dbReference type="EC" id="3.4.11.2"/>
    </reaction>
</comment>
<evidence type="ECO:0000256" key="6">
    <source>
        <dbReference type="ARBA" id="ARBA00022438"/>
    </source>
</evidence>
<evidence type="ECO:0000313" key="18">
    <source>
        <dbReference type="EMBL" id="PHK94793.1"/>
    </source>
</evidence>
<dbReference type="FunFam" id="3.30.2010.30:FF:000002">
    <property type="entry name" value="Putative aminopeptidase N"/>
    <property type="match status" value="1"/>
</dbReference>
<dbReference type="InterPro" id="IPR014782">
    <property type="entry name" value="Peptidase_M1_dom"/>
</dbReference>
<dbReference type="OrthoDB" id="100605at2"/>
<evidence type="ECO:0000256" key="13">
    <source>
        <dbReference type="SAM" id="MobiDB-lite"/>
    </source>
</evidence>
<name>A0A2C7AAX8_9PROT</name>
<dbReference type="Gene3D" id="1.10.390.10">
    <property type="entry name" value="Neutral Protease Domain 2"/>
    <property type="match status" value="1"/>
</dbReference>
<dbReference type="CDD" id="cd09600">
    <property type="entry name" value="M1_APN"/>
    <property type="match status" value="1"/>
</dbReference>
<dbReference type="RefSeq" id="WP_099095720.1">
    <property type="nucleotide sequence ID" value="NZ_PDNU01000019.1"/>
</dbReference>
<protein>
    <recommendedName>
        <fullName evidence="5 12">Aminopeptidase N</fullName>
        <ecNumber evidence="4 12">3.4.11.2</ecNumber>
    </recommendedName>
</protein>
<evidence type="ECO:0000259" key="17">
    <source>
        <dbReference type="Pfam" id="PF17900"/>
    </source>
</evidence>
<dbReference type="GO" id="GO:0008237">
    <property type="term" value="F:metallopeptidase activity"/>
    <property type="evidence" value="ECO:0007669"/>
    <property type="project" value="UniProtKB-UniRule"/>
</dbReference>
<dbReference type="SUPFAM" id="SSF55486">
    <property type="entry name" value="Metalloproteases ('zincins'), catalytic domain"/>
    <property type="match status" value="1"/>
</dbReference>
<evidence type="ECO:0000256" key="2">
    <source>
        <dbReference type="ARBA" id="ARBA00001947"/>
    </source>
</evidence>
<dbReference type="EMBL" id="PDNU01000019">
    <property type="protein sequence ID" value="PHK94793.1"/>
    <property type="molecule type" value="Genomic_DNA"/>
</dbReference>
<evidence type="ECO:0000256" key="9">
    <source>
        <dbReference type="ARBA" id="ARBA00022801"/>
    </source>
</evidence>
<dbReference type="SUPFAM" id="SSF63737">
    <property type="entry name" value="Leukotriene A4 hydrolase N-terminal domain"/>
    <property type="match status" value="1"/>
</dbReference>
<dbReference type="InterPro" id="IPR024601">
    <property type="entry name" value="Peptidase_M1_pepN_C"/>
</dbReference>
<evidence type="ECO:0000256" key="5">
    <source>
        <dbReference type="ARBA" id="ARBA00015611"/>
    </source>
</evidence>
<feature type="domain" description="Peptidase M1 alanyl aminopeptidase C-terminal" evidence="16">
    <location>
        <begin position="550"/>
        <end position="886"/>
    </location>
</feature>
<dbReference type="InterPro" id="IPR037144">
    <property type="entry name" value="Peptidase_M1_pepN_C_sf"/>
</dbReference>
<sequence length="887" mass="96574">MSSTDQPSPPPTIRREDYRPPAFLVEQVDLHIALHPTATRVRARLALRRNPDAAGAAAALELDGEALRLLSAVLDGAPLPEDRLGHLPGGGLRIEGVPDAAVLETEVEISPEANSELSGLYLSGGNYVTQCEAEGFRRITYFPDRPDVMARYTTTLEADRAACPVLLSNGNPDGAGELPDGRHWARWVDPHPKPSYLFAVVAGDLVAVRDSFTTRSGREVALAIYVRRGDEDACGHAMDSLKRSMRWDEETYGLEYDLDVFNIAAVSDFNMGAMENKGLNVFNTKYILARPETATDMDYEGIETVVAHEYFHNWTGNRVTCRDWFQLSLKEGLTVFRDQHFSADQGSAAVKRLADVRRLRAAQFPEDAGPMAHPVRPDSYVEINNFYTATVYQKGAEVVRMMRALIGAENFRRGMDLYIARHDNQAVTIEDFVRAMQDASGTDLSRFSRWYAQAGTPELRVREAFADGRYTLTLAQSTPPTPGQPEKLPVPVPVAMGLIGPEGAEVAEPRLLLLEEAEQDFVFEGLAAKPVPSLLRGFSAPVKLSGLTLEQLGFLAAHDTDAFVRWESSQQYATATMLAMVEALRSQEPKAERAVHASGDAAFSGRTLELPEGLAAITGALLGRALEDPAFAAEALALPSEEFIADQMTIADPEAIHAVRQFLRGALGRRFAARFAALHETLADAGPYRTDGAAIGRRALRNAALAYLGAAGETGRAEAQFAGATNMTDSLAALRVLVDSDSPAREQALAAFHARWKEEPLVLDKWFTLQAMSPRTDAAAAEALSRHPDFDLRNPNRVRSLVGAFAAGNPAAFHAASGEGYRFLADMVIALDAVNTQVAARMVSPLGHWKRQDAARGARMRAELERIAARPGLSKGTYEKVSKSLAA</sequence>
<evidence type="ECO:0000256" key="10">
    <source>
        <dbReference type="ARBA" id="ARBA00022833"/>
    </source>
</evidence>
<dbReference type="Pfam" id="PF17900">
    <property type="entry name" value="Peptidase_M1_N"/>
    <property type="match status" value="1"/>
</dbReference>